<reference evidence="2" key="1">
    <citation type="submission" date="2019-03" db="EMBL/GenBank/DDBJ databases">
        <title>Lake Tanganyika Metagenome-Assembled Genomes (MAGs).</title>
        <authorList>
            <person name="Tran P."/>
        </authorList>
    </citation>
    <scope>NUCLEOTIDE SEQUENCE</scope>
    <source>
        <strain evidence="2">M_DeepCast_50m_m2_156</strain>
    </source>
</reference>
<dbReference type="SUPFAM" id="SSF158436">
    <property type="entry name" value="Ta0600-like"/>
    <property type="match status" value="1"/>
</dbReference>
<name>A0A8T4CB85_9ARCH</name>
<sequence>MPKKKVDIQKVQSDIAAIAELMSGVMDDNAVPRNIRAAVEEAKKVIVTATDDVAISRAIYLLDDVSNDINLPSHSRTDLWTIISELETLKEKLG</sequence>
<dbReference type="Proteomes" id="UP000774699">
    <property type="component" value="Unassembled WGS sequence"/>
</dbReference>
<dbReference type="InterPro" id="IPR005354">
    <property type="entry name" value="UPF0147"/>
</dbReference>
<dbReference type="AlphaFoldDB" id="A0A8T4CB85"/>
<dbReference type="EMBL" id="VGJJ01000029">
    <property type="protein sequence ID" value="MBM3282395.1"/>
    <property type="molecule type" value="Genomic_DNA"/>
</dbReference>
<evidence type="ECO:0000256" key="1">
    <source>
        <dbReference type="ARBA" id="ARBA00005958"/>
    </source>
</evidence>
<dbReference type="InterPro" id="IPR023130">
    <property type="entry name" value="Ta0600-like_sf"/>
</dbReference>
<comment type="caution">
    <text evidence="2">The sequence shown here is derived from an EMBL/GenBank/DDBJ whole genome shotgun (WGS) entry which is preliminary data.</text>
</comment>
<accession>A0A8T4CB85</accession>
<dbReference type="Gene3D" id="1.20.1440.50">
    <property type="entry name" value="Ta0600-like"/>
    <property type="match status" value="1"/>
</dbReference>
<protein>
    <submittedName>
        <fullName evidence="2">Uncharacterized protein</fullName>
    </submittedName>
</protein>
<evidence type="ECO:0000313" key="2">
    <source>
        <dbReference type="EMBL" id="MBM3282395.1"/>
    </source>
</evidence>
<gene>
    <name evidence="2" type="ORF">FJY86_03600</name>
</gene>
<comment type="similarity">
    <text evidence="1">Belongs to the UPF0147 family.</text>
</comment>
<evidence type="ECO:0000313" key="3">
    <source>
        <dbReference type="Proteomes" id="UP000774699"/>
    </source>
</evidence>
<proteinExistence type="inferred from homology"/>
<dbReference type="Pfam" id="PF03685">
    <property type="entry name" value="UPF0147"/>
    <property type="match status" value="1"/>
</dbReference>
<organism evidence="2 3">
    <name type="scientific">Candidatus Iainarchaeum sp</name>
    <dbReference type="NCBI Taxonomy" id="3101447"/>
    <lineage>
        <taxon>Archaea</taxon>
        <taxon>Candidatus Iainarchaeota</taxon>
        <taxon>Candidatus Iainarchaeia</taxon>
        <taxon>Candidatus Iainarchaeales</taxon>
        <taxon>Candidatus Iainarchaeaceae</taxon>
        <taxon>Candidatus Iainarchaeum</taxon>
    </lineage>
</organism>